<dbReference type="Ensembl" id="ENSOANT00000039453.2">
    <property type="protein sequence ID" value="ENSOANP00000030212.2"/>
    <property type="gene ID" value="ENSOANG00000031768.2"/>
</dbReference>
<feature type="domain" description="BTB" evidence="2">
    <location>
        <begin position="8"/>
        <end position="121"/>
    </location>
</feature>
<sequence length="381" mass="44438">CKLYFVSSDVILECLGFSWELHRAYLCKSETLSKLFTWAMARANPHDLENKEKTKTRKIKISLEIHDPLITKIAFAVALKNLYSIELDVSMEDVLGVMAAASVLEFPSLFQKCVIMMKNGICSATIYSFYSAGCKFKQELLVNACERWLEVNLVPQLGRQIHLRKLSQELLQKVLRSSRLFTFSEFYLLRTTLFWVFLHLSKRCAFLERETGQSYMSVFQCLRLHGITSSKHLEDLRHINFFPQTWLTRILSNHYHALENGGDMAFQRDFSTQAVRFGLLIKEEPKYCSEIVSLYGFFFQIKAVRHEASSYSFYMQRVKYTDPILSFFTSERSPVSMRQEREVKYEIKAQALIDGKWQEFSTYQLTQKFGITKPSCRSQVS</sequence>
<protein>
    <recommendedName>
        <fullName evidence="1">BTB/POZ domain-containing protein 16</fullName>
    </recommendedName>
</protein>
<dbReference type="SMART" id="SM00225">
    <property type="entry name" value="BTB"/>
    <property type="match status" value="1"/>
</dbReference>
<evidence type="ECO:0000256" key="1">
    <source>
        <dbReference type="ARBA" id="ARBA00016271"/>
    </source>
</evidence>
<name>K7E9K5_ORNAN</name>
<dbReference type="Gene3D" id="3.30.710.10">
    <property type="entry name" value="Potassium Channel Kv1.1, Chain A"/>
    <property type="match status" value="1"/>
</dbReference>
<dbReference type="PANTHER" id="PTHR46843:SF1">
    <property type="entry name" value="BTB_POZ DOMAIN-CONTAINING PROTEIN 16"/>
    <property type="match status" value="1"/>
</dbReference>
<dbReference type="InterPro" id="IPR056426">
    <property type="entry name" value="BTB_BTBDG"/>
</dbReference>
<dbReference type="FunCoup" id="K7E9K5">
    <property type="interactions" value="7"/>
</dbReference>
<dbReference type="InterPro" id="IPR048859">
    <property type="entry name" value="BTBD16_C"/>
</dbReference>
<dbReference type="OMA" id="CEYKVES"/>
<dbReference type="GeneTree" id="ENSGT00940000161718"/>
<evidence type="ECO:0000313" key="4">
    <source>
        <dbReference type="Proteomes" id="UP000002279"/>
    </source>
</evidence>
<dbReference type="Pfam" id="PF21059">
    <property type="entry name" value="BTBD16_C"/>
    <property type="match status" value="1"/>
</dbReference>
<evidence type="ECO:0000259" key="2">
    <source>
        <dbReference type="SMART" id="SM00225"/>
    </source>
</evidence>
<dbReference type="InParanoid" id="K7E9K5"/>
<keyword evidence="4" id="KW-1185">Reference proteome</keyword>
<dbReference type="PANTHER" id="PTHR46843">
    <property type="entry name" value="BTB/POZ DOMAIN-CONTAINING PROTEIN 16"/>
    <property type="match status" value="1"/>
</dbReference>
<dbReference type="Bgee" id="ENSOANG00000031768">
    <property type="expression patterns" value="Expressed in testis"/>
</dbReference>
<proteinExistence type="predicted"/>
<organism evidence="3 4">
    <name type="scientific">Ornithorhynchus anatinus</name>
    <name type="common">Duckbill platypus</name>
    <dbReference type="NCBI Taxonomy" id="9258"/>
    <lineage>
        <taxon>Eukaryota</taxon>
        <taxon>Metazoa</taxon>
        <taxon>Chordata</taxon>
        <taxon>Craniata</taxon>
        <taxon>Vertebrata</taxon>
        <taxon>Euteleostomi</taxon>
        <taxon>Mammalia</taxon>
        <taxon>Monotremata</taxon>
        <taxon>Ornithorhynchidae</taxon>
        <taxon>Ornithorhynchus</taxon>
    </lineage>
</organism>
<accession>K7E9K5</accession>
<dbReference type="SUPFAM" id="SSF54695">
    <property type="entry name" value="POZ domain"/>
    <property type="match status" value="1"/>
</dbReference>
<dbReference type="eggNOG" id="KOG4682">
    <property type="taxonomic scope" value="Eukaryota"/>
</dbReference>
<dbReference type="InterPro" id="IPR000210">
    <property type="entry name" value="BTB/POZ_dom"/>
</dbReference>
<reference evidence="3" key="1">
    <citation type="submission" date="2025-08" db="UniProtKB">
        <authorList>
            <consortium name="Ensembl"/>
        </authorList>
    </citation>
    <scope>IDENTIFICATION</scope>
    <source>
        <strain evidence="3">Glennie</strain>
    </source>
</reference>
<dbReference type="InterPro" id="IPR042833">
    <property type="entry name" value="BTBD16"/>
</dbReference>
<dbReference type="Proteomes" id="UP000002279">
    <property type="component" value="Unplaced"/>
</dbReference>
<evidence type="ECO:0000313" key="3">
    <source>
        <dbReference type="Ensembl" id="ENSOANP00000030212.2"/>
    </source>
</evidence>
<reference evidence="3" key="2">
    <citation type="submission" date="2025-09" db="UniProtKB">
        <authorList>
            <consortium name="Ensembl"/>
        </authorList>
    </citation>
    <scope>IDENTIFICATION</scope>
    <source>
        <strain evidence="3">Glennie</strain>
    </source>
</reference>
<dbReference type="HOGENOM" id="CLU_1453966_0_0_1"/>
<dbReference type="InterPro" id="IPR011333">
    <property type="entry name" value="SKP1/BTB/POZ_sf"/>
</dbReference>
<dbReference type="Pfam" id="PF23998">
    <property type="entry name" value="BTB_BTBDG"/>
    <property type="match status" value="1"/>
</dbReference>
<dbReference type="AlphaFoldDB" id="K7E9K5"/>